<reference evidence="2 3" key="1">
    <citation type="submission" date="2012-09" db="EMBL/GenBank/DDBJ databases">
        <title>Genome Sequence of alkane-degrading Bacterium Alcanivorax sp. 19-m-6.</title>
        <authorList>
            <person name="Lai Q."/>
            <person name="Shao Z."/>
        </authorList>
    </citation>
    <scope>NUCLEOTIDE SEQUENCE [LARGE SCALE GENOMIC DNA]</scope>
    <source>
        <strain evidence="2 3">19-m-6</strain>
    </source>
</reference>
<dbReference type="PATRIC" id="fig|1177154.3.peg.1270"/>
<comment type="caution">
    <text evidence="2">The sequence shown here is derived from an EMBL/GenBank/DDBJ whole genome shotgun (WGS) entry which is preliminary data.</text>
</comment>
<proteinExistence type="predicted"/>
<dbReference type="eggNOG" id="COG0226">
    <property type="taxonomic scope" value="Bacteria"/>
</dbReference>
<feature type="signal peptide" evidence="1">
    <location>
        <begin position="1"/>
        <end position="20"/>
    </location>
</feature>
<organism evidence="2 3">
    <name type="scientific">Alcanivorax nanhaiticus</name>
    <dbReference type="NCBI Taxonomy" id="1177154"/>
    <lineage>
        <taxon>Bacteria</taxon>
        <taxon>Pseudomonadati</taxon>
        <taxon>Pseudomonadota</taxon>
        <taxon>Gammaproteobacteria</taxon>
        <taxon>Oceanospirillales</taxon>
        <taxon>Alcanivoracaceae</taxon>
        <taxon>Alcanivorax</taxon>
    </lineage>
</organism>
<evidence type="ECO:0000313" key="3">
    <source>
        <dbReference type="Proteomes" id="UP000029444"/>
    </source>
</evidence>
<dbReference type="OrthoDB" id="5368544at2"/>
<name>A0A095TSH7_9GAMM</name>
<evidence type="ECO:0000256" key="1">
    <source>
        <dbReference type="SAM" id="SignalP"/>
    </source>
</evidence>
<dbReference type="STRING" id="1177154.Y5S_01246"/>
<evidence type="ECO:0008006" key="4">
    <source>
        <dbReference type="Google" id="ProtNLM"/>
    </source>
</evidence>
<accession>A0A095TSH7</accession>
<gene>
    <name evidence="2" type="ORF">Y5S_01246</name>
</gene>
<sequence length="138" mass="14825">MMKKAIVFAAVLCSCGLASAQTLIVASDTSGLTSLSKSEVRQLYMGNAGSVGNAKVTLLDMPEGSAVRQSFYNSVAGKSESQLKSYWARMIFTGRGSPPKQVRTPKEMARTLKANPQALGYLKEDDLQPGLKVLLRLP</sequence>
<evidence type="ECO:0000313" key="2">
    <source>
        <dbReference type="EMBL" id="KGD65353.1"/>
    </source>
</evidence>
<dbReference type="Gene3D" id="3.40.190.10">
    <property type="entry name" value="Periplasmic binding protein-like II"/>
    <property type="match status" value="1"/>
</dbReference>
<dbReference type="PROSITE" id="PS51257">
    <property type="entry name" value="PROKAR_LIPOPROTEIN"/>
    <property type="match status" value="1"/>
</dbReference>
<dbReference type="AlphaFoldDB" id="A0A095TSH7"/>
<protein>
    <recommendedName>
        <fullName evidence="4">Phosphate ABC transporter substrate-binding protein</fullName>
    </recommendedName>
</protein>
<dbReference type="SUPFAM" id="SSF53850">
    <property type="entry name" value="Periplasmic binding protein-like II"/>
    <property type="match status" value="1"/>
</dbReference>
<keyword evidence="3" id="KW-1185">Reference proteome</keyword>
<dbReference type="EMBL" id="ARXV01000004">
    <property type="protein sequence ID" value="KGD65353.1"/>
    <property type="molecule type" value="Genomic_DNA"/>
</dbReference>
<dbReference type="Proteomes" id="UP000029444">
    <property type="component" value="Unassembled WGS sequence"/>
</dbReference>
<keyword evidence="1" id="KW-0732">Signal</keyword>
<feature type="chain" id="PRO_5001918504" description="Phosphate ABC transporter substrate-binding protein" evidence="1">
    <location>
        <begin position="21"/>
        <end position="138"/>
    </location>
</feature>